<comment type="caution">
    <text evidence="5">The sequence shown here is derived from an EMBL/GenBank/DDBJ whole genome shotgun (WGS) entry which is preliminary data.</text>
</comment>
<sequence>MENAIQHKLLTRKAVKVYDPEYKMSEEALLEILEAANQAPSAWNLQHWEFLVVHSDEAKAKLLPLAYNQAQVKDSSATIIILGDKEANKNIDTVFDPAIEAGTMTQEIKDTIAGQVNGVYQNEAYAYEAAIMNSAFPAMQVMNFATLNDLGTCAIGGFNRTGIQEAFNIDERYVPALIITIGKTLKEPRTSERRNINSVTKFV</sequence>
<protein>
    <submittedName>
        <fullName evidence="5">Nitroreductase family protein</fullName>
    </submittedName>
</protein>
<evidence type="ECO:0000259" key="4">
    <source>
        <dbReference type="Pfam" id="PF00881"/>
    </source>
</evidence>
<dbReference type="InterPro" id="IPR029479">
    <property type="entry name" value="Nitroreductase"/>
</dbReference>
<comment type="cofactor">
    <cofactor evidence="1">
        <name>FMN</name>
        <dbReference type="ChEBI" id="CHEBI:58210"/>
    </cofactor>
</comment>
<dbReference type="EMBL" id="MJBI02000006">
    <property type="protein sequence ID" value="RAI79628.1"/>
    <property type="molecule type" value="Genomic_DNA"/>
</dbReference>
<evidence type="ECO:0000256" key="1">
    <source>
        <dbReference type="ARBA" id="ARBA00001917"/>
    </source>
</evidence>
<dbReference type="Gene3D" id="3.40.109.10">
    <property type="entry name" value="NADH Oxidase"/>
    <property type="match status" value="1"/>
</dbReference>
<evidence type="ECO:0000313" key="6">
    <source>
        <dbReference type="Proteomes" id="UP000229523"/>
    </source>
</evidence>
<dbReference type="SUPFAM" id="SSF55469">
    <property type="entry name" value="FMN-dependent nitroreductase-like"/>
    <property type="match status" value="1"/>
</dbReference>
<feature type="domain" description="Nitroreductase" evidence="4">
    <location>
        <begin position="11"/>
        <end position="183"/>
    </location>
</feature>
<organism evidence="5 6">
    <name type="scientific">Macrococcoides goetzii</name>
    <dbReference type="NCBI Taxonomy" id="1891097"/>
    <lineage>
        <taxon>Bacteria</taxon>
        <taxon>Bacillati</taxon>
        <taxon>Bacillota</taxon>
        <taxon>Bacilli</taxon>
        <taxon>Bacillales</taxon>
        <taxon>Staphylococcaceae</taxon>
        <taxon>Macrococcoides</taxon>
    </lineage>
</organism>
<dbReference type="Proteomes" id="UP000229523">
    <property type="component" value="Unassembled WGS sequence"/>
</dbReference>
<keyword evidence="6" id="KW-1185">Reference proteome</keyword>
<dbReference type="PANTHER" id="PTHR43673">
    <property type="entry name" value="NAD(P)H NITROREDUCTASE YDGI-RELATED"/>
    <property type="match status" value="1"/>
</dbReference>
<comment type="similarity">
    <text evidence="2">Belongs to the nitroreductase family.</text>
</comment>
<gene>
    <name evidence="5" type="ORF">BFS35_010810</name>
</gene>
<evidence type="ECO:0000256" key="2">
    <source>
        <dbReference type="ARBA" id="ARBA00007118"/>
    </source>
</evidence>
<reference evidence="5 6" key="1">
    <citation type="journal article" date="2018" name="Front. Microbiol.">
        <title>Description and Comparative Genomics of Macrococcus caseolyticus subsp. hominis subsp. nov., Macrococcus goetzii sp. nov., Macrococcus epidermidis sp. nov., and Macrococcus bohemicus sp. nov., Novel Macrococci From Human Clinical Material With Virulence Potential and Suspected Uptake of Foreign DNA by Natural Transformation.</title>
        <authorList>
            <person name="Maslanova I."/>
            <person name="Wertheimer Z."/>
            <person name="Sedlacek I."/>
            <person name="Svec P."/>
            <person name="Indrakova A."/>
            <person name="Kovarovic V."/>
            <person name="Schumann P."/>
            <person name="Sproer C."/>
            <person name="Kralova S."/>
            <person name="Sedo O."/>
            <person name="Kristofova L."/>
            <person name="Vrbovska V."/>
            <person name="Fuzik T."/>
            <person name="Petras P."/>
            <person name="Zdrahal Z."/>
            <person name="Ruzickova V."/>
            <person name="Doskar J."/>
            <person name="Pantucek R."/>
        </authorList>
    </citation>
    <scope>NUCLEOTIDE SEQUENCE [LARGE SCALE GENOMIC DNA]</scope>
    <source>
        <strain evidence="5 6">CCM 4927</strain>
    </source>
</reference>
<evidence type="ECO:0000313" key="5">
    <source>
        <dbReference type="EMBL" id="RAI79628.1"/>
    </source>
</evidence>
<dbReference type="PANTHER" id="PTHR43673:SF3">
    <property type="entry name" value="NAD(P)H NITROREDUCTASE YODC-RELATED"/>
    <property type="match status" value="1"/>
</dbReference>
<dbReference type="AlphaFoldDB" id="A0A2G5NVI9"/>
<dbReference type="InterPro" id="IPR000415">
    <property type="entry name" value="Nitroreductase-like"/>
</dbReference>
<evidence type="ECO:0000256" key="3">
    <source>
        <dbReference type="ARBA" id="ARBA00023002"/>
    </source>
</evidence>
<proteinExistence type="inferred from homology"/>
<dbReference type="Pfam" id="PF00881">
    <property type="entry name" value="Nitroreductase"/>
    <property type="match status" value="1"/>
</dbReference>
<dbReference type="CDD" id="cd02137">
    <property type="entry name" value="MhqN-like"/>
    <property type="match status" value="1"/>
</dbReference>
<name>A0A2G5NVI9_9STAP</name>
<dbReference type="RefSeq" id="WP_099577435.1">
    <property type="nucleotide sequence ID" value="NZ_MJBI02000006.1"/>
</dbReference>
<keyword evidence="3" id="KW-0560">Oxidoreductase</keyword>
<dbReference type="GO" id="GO:0016491">
    <property type="term" value="F:oxidoreductase activity"/>
    <property type="evidence" value="ECO:0007669"/>
    <property type="project" value="UniProtKB-KW"/>
</dbReference>
<accession>A0A2G5NVI9</accession>